<dbReference type="Pfam" id="PF01774">
    <property type="entry name" value="UreD"/>
    <property type="match status" value="1"/>
</dbReference>
<reference evidence="4" key="1">
    <citation type="submission" date="2020-01" db="EMBL/GenBank/DDBJ databases">
        <authorList>
            <person name="Rat A."/>
        </authorList>
    </citation>
    <scope>NUCLEOTIDE SEQUENCE</scope>
    <source>
        <strain evidence="4">LMG 28251</strain>
    </source>
</reference>
<comment type="similarity">
    <text evidence="1 3">Belongs to the UreD family.</text>
</comment>
<dbReference type="RefSeq" id="WP_211874454.1">
    <property type="nucleotide sequence ID" value="NZ_JAAEDH010000011.1"/>
</dbReference>
<gene>
    <name evidence="3" type="primary">ureD</name>
    <name evidence="4" type="ORF">GXW79_11045</name>
</gene>
<protein>
    <recommendedName>
        <fullName evidence="3">Urease accessory protein UreD</fullName>
    </recommendedName>
</protein>
<comment type="caution">
    <text evidence="4">The sequence shown here is derived from an EMBL/GenBank/DDBJ whole genome shotgun (WGS) entry which is preliminary data.</text>
</comment>
<dbReference type="InterPro" id="IPR002669">
    <property type="entry name" value="UreD"/>
</dbReference>
<evidence type="ECO:0000256" key="3">
    <source>
        <dbReference type="HAMAP-Rule" id="MF_01384"/>
    </source>
</evidence>
<accession>A0AAF1KM23</accession>
<keyword evidence="5" id="KW-1185">Reference proteome</keyword>
<comment type="subcellular location">
    <subcellularLocation>
        <location evidence="3">Cytoplasm</location>
    </subcellularLocation>
</comment>
<dbReference type="EMBL" id="JAAEDH010000011">
    <property type="protein sequence ID" value="MBR0655616.1"/>
    <property type="molecule type" value="Genomic_DNA"/>
</dbReference>
<proteinExistence type="inferred from homology"/>
<dbReference type="HAMAP" id="MF_01384">
    <property type="entry name" value="UreD"/>
    <property type="match status" value="1"/>
</dbReference>
<keyword evidence="2 3" id="KW-0143">Chaperone</keyword>
<reference evidence="4" key="2">
    <citation type="journal article" date="2021" name="Syst. Appl. Microbiol.">
        <title>Roseomonas hellenica sp. nov., isolated from roots of wild-growing Alkanna tinctoria.</title>
        <authorList>
            <person name="Rat A."/>
            <person name="Naranjo H.D."/>
            <person name="Lebbe L."/>
            <person name="Cnockaert M."/>
            <person name="Krigas N."/>
            <person name="Grigoriadou K."/>
            <person name="Maloupa E."/>
            <person name="Willems A."/>
        </authorList>
    </citation>
    <scope>NUCLEOTIDE SEQUENCE</scope>
    <source>
        <strain evidence="4">LMG 28251</strain>
    </source>
</reference>
<evidence type="ECO:0000313" key="5">
    <source>
        <dbReference type="Proteomes" id="UP001196068"/>
    </source>
</evidence>
<dbReference type="PANTHER" id="PTHR33643:SF1">
    <property type="entry name" value="UREASE ACCESSORY PROTEIN D"/>
    <property type="match status" value="1"/>
</dbReference>
<organism evidence="4 5">
    <name type="scientific">Plastoroseomonas arctica</name>
    <dbReference type="NCBI Taxonomy" id="1509237"/>
    <lineage>
        <taxon>Bacteria</taxon>
        <taxon>Pseudomonadati</taxon>
        <taxon>Pseudomonadota</taxon>
        <taxon>Alphaproteobacteria</taxon>
        <taxon>Acetobacterales</taxon>
        <taxon>Acetobacteraceae</taxon>
        <taxon>Plastoroseomonas</taxon>
    </lineage>
</organism>
<sequence length="255" mass="27112">MTLALREGRTTLRNLHQVSPLRALFPTPERDEALTLALVNTGGGLAGGDHLRIMIEAEVGARATISAPAAEKIYRSLGPPSRIDCALQLGAGAVMEWIPQETILFDGARLQRRISADLAAGARLLAAETLVFGRAARGEAFTRGALRDSWRIRRDGVLVWADGVAVDPPRALGNRFGFAGAESLATLLFCGDEAPAMQALLREAGAQVTLPTRGLVVARWLGAARDVRRGLGSAIGLVRAAVFGLPARLPRLWTA</sequence>
<comment type="function">
    <text evidence="3">Required for maturation of urease via the functional incorporation of the urease nickel metallocenter.</text>
</comment>
<evidence type="ECO:0000313" key="4">
    <source>
        <dbReference type="EMBL" id="MBR0655616.1"/>
    </source>
</evidence>
<dbReference type="AlphaFoldDB" id="A0AAF1KM23"/>
<name>A0AAF1KM23_9PROT</name>
<evidence type="ECO:0000256" key="1">
    <source>
        <dbReference type="ARBA" id="ARBA00007177"/>
    </source>
</evidence>
<keyword evidence="3" id="KW-0963">Cytoplasm</keyword>
<dbReference type="PANTHER" id="PTHR33643">
    <property type="entry name" value="UREASE ACCESSORY PROTEIN D"/>
    <property type="match status" value="1"/>
</dbReference>
<dbReference type="GO" id="GO:0016151">
    <property type="term" value="F:nickel cation binding"/>
    <property type="evidence" value="ECO:0007669"/>
    <property type="project" value="UniProtKB-UniRule"/>
</dbReference>
<dbReference type="GO" id="GO:0005737">
    <property type="term" value="C:cytoplasm"/>
    <property type="evidence" value="ECO:0007669"/>
    <property type="project" value="UniProtKB-SubCell"/>
</dbReference>
<evidence type="ECO:0000256" key="2">
    <source>
        <dbReference type="ARBA" id="ARBA00023186"/>
    </source>
</evidence>
<comment type="subunit">
    <text evidence="3">UreD, UreF and UreG form a complex that acts as a GTP-hydrolysis-dependent molecular chaperone, activating the urease apoprotein by helping to assemble the nickel containing metallocenter of UreC. The UreE protein probably delivers the nickel.</text>
</comment>
<keyword evidence="3" id="KW-0996">Nickel insertion</keyword>
<dbReference type="Proteomes" id="UP001196068">
    <property type="component" value="Unassembled WGS sequence"/>
</dbReference>